<dbReference type="InterPro" id="IPR036388">
    <property type="entry name" value="WH-like_DNA-bd_sf"/>
</dbReference>
<evidence type="ECO:0000256" key="3">
    <source>
        <dbReference type="ARBA" id="ARBA00022679"/>
    </source>
</evidence>
<comment type="catalytic activity">
    <reaction evidence="6">
        <text>a 6-O-methyl-2'-deoxyguanosine in DNA + L-cysteinyl-[protein] = S-methyl-L-cysteinyl-[protein] + a 2'-deoxyguanosine in DNA</text>
        <dbReference type="Rhea" id="RHEA:24000"/>
        <dbReference type="Rhea" id="RHEA-COMP:10131"/>
        <dbReference type="Rhea" id="RHEA-COMP:10132"/>
        <dbReference type="Rhea" id="RHEA-COMP:11367"/>
        <dbReference type="Rhea" id="RHEA-COMP:11368"/>
        <dbReference type="ChEBI" id="CHEBI:29950"/>
        <dbReference type="ChEBI" id="CHEBI:82612"/>
        <dbReference type="ChEBI" id="CHEBI:85445"/>
        <dbReference type="ChEBI" id="CHEBI:85448"/>
        <dbReference type="EC" id="2.1.1.63"/>
    </reaction>
</comment>
<keyword evidence="5" id="KW-0234">DNA repair</keyword>
<dbReference type="InterPro" id="IPR001497">
    <property type="entry name" value="MethylDNA_cys_MeTrfase_AS"/>
</dbReference>
<reference evidence="8" key="1">
    <citation type="submission" date="2022-08" db="EMBL/GenBank/DDBJ databases">
        <title>Chelativorans sichuanense sp. nov., a paraffin oil-degrading bacterium isolated from a mixture of oil-based drill cuttings and paddy soil.</title>
        <authorList>
            <person name="Yu J."/>
            <person name="Liu H."/>
            <person name="Chen Q."/>
        </authorList>
    </citation>
    <scope>NUCLEOTIDE SEQUENCE</scope>
    <source>
        <strain evidence="8">SCAU 2101</strain>
    </source>
</reference>
<dbReference type="AlphaFoldDB" id="A0A9X2XAR5"/>
<protein>
    <submittedName>
        <fullName evidence="8">Methylated-DNA--[protein]-cysteine S-methyltransferase</fullName>
    </submittedName>
</protein>
<evidence type="ECO:0000313" key="8">
    <source>
        <dbReference type="EMBL" id="MCT8991211.1"/>
    </source>
</evidence>
<feature type="domain" description="Methylated-DNA-[protein]-cysteine S-methyltransferase DNA binding" evidence="7">
    <location>
        <begin position="86"/>
        <end position="166"/>
    </location>
</feature>
<dbReference type="EMBL" id="JAODNV010000013">
    <property type="protein sequence ID" value="MCT8991211.1"/>
    <property type="molecule type" value="Genomic_DNA"/>
</dbReference>
<dbReference type="Proteomes" id="UP001149009">
    <property type="component" value="Unassembled WGS sequence"/>
</dbReference>
<evidence type="ECO:0000256" key="6">
    <source>
        <dbReference type="ARBA" id="ARBA00049348"/>
    </source>
</evidence>
<dbReference type="PROSITE" id="PS00374">
    <property type="entry name" value="MGMT"/>
    <property type="match status" value="1"/>
</dbReference>
<accession>A0A9X2XAR5</accession>
<evidence type="ECO:0000256" key="2">
    <source>
        <dbReference type="ARBA" id="ARBA00022603"/>
    </source>
</evidence>
<dbReference type="CDD" id="cd06445">
    <property type="entry name" value="ATase"/>
    <property type="match status" value="1"/>
</dbReference>
<evidence type="ECO:0000259" key="7">
    <source>
        <dbReference type="Pfam" id="PF01035"/>
    </source>
</evidence>
<name>A0A9X2XAR5_9HYPH</name>
<dbReference type="PANTHER" id="PTHR10815:SF5">
    <property type="entry name" value="METHYLATED-DNA--PROTEIN-CYSTEINE METHYLTRANSFERASE"/>
    <property type="match status" value="1"/>
</dbReference>
<dbReference type="GO" id="GO:0006281">
    <property type="term" value="P:DNA repair"/>
    <property type="evidence" value="ECO:0007669"/>
    <property type="project" value="UniProtKB-KW"/>
</dbReference>
<keyword evidence="9" id="KW-1185">Reference proteome</keyword>
<dbReference type="PANTHER" id="PTHR10815">
    <property type="entry name" value="METHYLATED-DNA--PROTEIN-CYSTEINE METHYLTRANSFERASE"/>
    <property type="match status" value="1"/>
</dbReference>
<dbReference type="RefSeq" id="WP_261516120.1">
    <property type="nucleotide sequence ID" value="NZ_JAODNV010000013.1"/>
</dbReference>
<dbReference type="SUPFAM" id="SSF46767">
    <property type="entry name" value="Methylated DNA-protein cysteine methyltransferase, C-terminal domain"/>
    <property type="match status" value="1"/>
</dbReference>
<evidence type="ECO:0000256" key="5">
    <source>
        <dbReference type="ARBA" id="ARBA00023204"/>
    </source>
</evidence>
<keyword evidence="4" id="KW-0227">DNA damage</keyword>
<dbReference type="Gene3D" id="3.30.160.70">
    <property type="entry name" value="Methylated DNA-protein cysteine methyltransferase domain"/>
    <property type="match status" value="1"/>
</dbReference>
<dbReference type="SUPFAM" id="SSF53155">
    <property type="entry name" value="Methylated DNA-protein cysteine methyltransferase domain"/>
    <property type="match status" value="1"/>
</dbReference>
<evidence type="ECO:0000256" key="1">
    <source>
        <dbReference type="ARBA" id="ARBA00001286"/>
    </source>
</evidence>
<gene>
    <name evidence="8" type="ORF">NYR54_13065</name>
</gene>
<dbReference type="InterPro" id="IPR014048">
    <property type="entry name" value="MethylDNA_cys_MeTrfase_DNA-bd"/>
</dbReference>
<proteinExistence type="predicted"/>
<sequence>MHHHVFETAFGFCGIAWTLRGISRFMLPVETTDPLEESFARYLPHSRASQPSGAVAEAIAAAQRYFAGEREDFTALPLDLGGVDAFSLAIYQAAQRLAYGQTATYGALAAQAGFPDAARQTGVALGRNPIPLIIPCHRIVAAGGKLGGFSAPGGTLTKRKMLALERAAPPETIPAQASFSFRFNAIRD</sequence>
<dbReference type="NCBIfam" id="TIGR00589">
    <property type="entry name" value="ogt"/>
    <property type="match status" value="1"/>
</dbReference>
<dbReference type="InterPro" id="IPR036217">
    <property type="entry name" value="MethylDNA_cys_MeTrfase_DNAb"/>
</dbReference>
<dbReference type="InterPro" id="IPR036631">
    <property type="entry name" value="MGMT_N_sf"/>
</dbReference>
<evidence type="ECO:0000256" key="4">
    <source>
        <dbReference type="ARBA" id="ARBA00022763"/>
    </source>
</evidence>
<dbReference type="Pfam" id="PF01035">
    <property type="entry name" value="DNA_binding_1"/>
    <property type="match status" value="1"/>
</dbReference>
<dbReference type="Gene3D" id="1.10.10.10">
    <property type="entry name" value="Winged helix-like DNA-binding domain superfamily/Winged helix DNA-binding domain"/>
    <property type="match status" value="1"/>
</dbReference>
<comment type="catalytic activity">
    <reaction evidence="1">
        <text>a 4-O-methyl-thymidine in DNA + L-cysteinyl-[protein] = a thymidine in DNA + S-methyl-L-cysteinyl-[protein]</text>
        <dbReference type="Rhea" id="RHEA:53428"/>
        <dbReference type="Rhea" id="RHEA-COMP:10131"/>
        <dbReference type="Rhea" id="RHEA-COMP:10132"/>
        <dbReference type="Rhea" id="RHEA-COMP:13555"/>
        <dbReference type="Rhea" id="RHEA-COMP:13556"/>
        <dbReference type="ChEBI" id="CHEBI:29950"/>
        <dbReference type="ChEBI" id="CHEBI:82612"/>
        <dbReference type="ChEBI" id="CHEBI:137386"/>
        <dbReference type="ChEBI" id="CHEBI:137387"/>
        <dbReference type="EC" id="2.1.1.63"/>
    </reaction>
</comment>
<organism evidence="8 9">
    <name type="scientific">Chelativorans petroleitrophicus</name>
    <dbReference type="NCBI Taxonomy" id="2975484"/>
    <lineage>
        <taxon>Bacteria</taxon>
        <taxon>Pseudomonadati</taxon>
        <taxon>Pseudomonadota</taxon>
        <taxon>Alphaproteobacteria</taxon>
        <taxon>Hyphomicrobiales</taxon>
        <taxon>Phyllobacteriaceae</taxon>
        <taxon>Chelativorans</taxon>
    </lineage>
</organism>
<keyword evidence="2" id="KW-0489">Methyltransferase</keyword>
<dbReference type="GO" id="GO:0032259">
    <property type="term" value="P:methylation"/>
    <property type="evidence" value="ECO:0007669"/>
    <property type="project" value="UniProtKB-KW"/>
</dbReference>
<evidence type="ECO:0000313" key="9">
    <source>
        <dbReference type="Proteomes" id="UP001149009"/>
    </source>
</evidence>
<keyword evidence="3" id="KW-0808">Transferase</keyword>
<dbReference type="GO" id="GO:0003908">
    <property type="term" value="F:methylated-DNA-[protein]-cysteine S-methyltransferase activity"/>
    <property type="evidence" value="ECO:0007669"/>
    <property type="project" value="UniProtKB-EC"/>
</dbReference>
<comment type="caution">
    <text evidence="8">The sequence shown here is derived from an EMBL/GenBank/DDBJ whole genome shotgun (WGS) entry which is preliminary data.</text>
</comment>